<evidence type="ECO:0000256" key="1">
    <source>
        <dbReference type="SAM" id="Phobius"/>
    </source>
</evidence>
<evidence type="ECO:0000313" key="2">
    <source>
        <dbReference type="EMBL" id="RDC63644.1"/>
    </source>
</evidence>
<name>A0A369QG13_9BACT</name>
<gene>
    <name evidence="2" type="ORF">AHMF7616_02249</name>
</gene>
<organism evidence="2 3">
    <name type="scientific">Adhaeribacter pallidiroseus</name>
    <dbReference type="NCBI Taxonomy" id="2072847"/>
    <lineage>
        <taxon>Bacteria</taxon>
        <taxon>Pseudomonadati</taxon>
        <taxon>Bacteroidota</taxon>
        <taxon>Cytophagia</taxon>
        <taxon>Cytophagales</taxon>
        <taxon>Hymenobacteraceae</taxon>
        <taxon>Adhaeribacter</taxon>
    </lineage>
</organism>
<feature type="transmembrane region" description="Helical" evidence="1">
    <location>
        <begin position="180"/>
        <end position="202"/>
    </location>
</feature>
<feature type="transmembrane region" description="Helical" evidence="1">
    <location>
        <begin position="60"/>
        <end position="77"/>
    </location>
</feature>
<dbReference type="AlphaFoldDB" id="A0A369QG13"/>
<keyword evidence="1" id="KW-0812">Transmembrane</keyword>
<feature type="transmembrane region" description="Helical" evidence="1">
    <location>
        <begin position="113"/>
        <end position="131"/>
    </location>
</feature>
<dbReference type="EMBL" id="QASA01000001">
    <property type="protein sequence ID" value="RDC63644.1"/>
    <property type="molecule type" value="Genomic_DNA"/>
</dbReference>
<feature type="transmembrane region" description="Helical" evidence="1">
    <location>
        <begin position="143"/>
        <end position="168"/>
    </location>
</feature>
<dbReference type="Proteomes" id="UP000253919">
    <property type="component" value="Unassembled WGS sequence"/>
</dbReference>
<sequence length="211" mass="23910">METSLFYTPAKTVVNRHQTFLKTWLTHHILANVLGMGLLHTAISHTLTGPHGVRLTPPQWVAHTISLLLFSFILNFLQNKALQLQFKRGNFTDLGYFLVCIPSAFWIGYYAFYIPFDILFMYLAIGGINAWRLKKYFTDEKKWAWQIMLALLGGALVGIAAGMAAYFGFVKDIKVLTGDFLLWLCITLPASVTYASISKLFLRQHVTGKVE</sequence>
<keyword evidence="1" id="KW-0472">Membrane</keyword>
<accession>A0A369QG13</accession>
<reference evidence="2 3" key="1">
    <citation type="submission" date="2018-04" db="EMBL/GenBank/DDBJ databases">
        <title>Adhaeribacter sp. HMF7616 genome sequencing and assembly.</title>
        <authorList>
            <person name="Kang H."/>
            <person name="Kang J."/>
            <person name="Cha I."/>
            <person name="Kim H."/>
            <person name="Joh K."/>
        </authorList>
    </citation>
    <scope>NUCLEOTIDE SEQUENCE [LARGE SCALE GENOMIC DNA]</scope>
    <source>
        <strain evidence="2 3">HMF7616</strain>
    </source>
</reference>
<evidence type="ECO:0000313" key="3">
    <source>
        <dbReference type="Proteomes" id="UP000253919"/>
    </source>
</evidence>
<dbReference type="RefSeq" id="WP_115372908.1">
    <property type="nucleotide sequence ID" value="NZ_QASA01000001.1"/>
</dbReference>
<feature type="transmembrane region" description="Helical" evidence="1">
    <location>
        <begin position="29"/>
        <end position="48"/>
    </location>
</feature>
<dbReference type="OrthoDB" id="661464at2"/>
<feature type="transmembrane region" description="Helical" evidence="1">
    <location>
        <begin position="89"/>
        <end position="107"/>
    </location>
</feature>
<comment type="caution">
    <text evidence="2">The sequence shown here is derived from an EMBL/GenBank/DDBJ whole genome shotgun (WGS) entry which is preliminary data.</text>
</comment>
<keyword evidence="3" id="KW-1185">Reference proteome</keyword>
<keyword evidence="1" id="KW-1133">Transmembrane helix</keyword>
<protein>
    <submittedName>
        <fullName evidence="2">Uncharacterized protein</fullName>
    </submittedName>
</protein>
<proteinExistence type="predicted"/>